<organism evidence="4 5">
    <name type="scientific">Cryptosporangium arvum DSM 44712</name>
    <dbReference type="NCBI Taxonomy" id="927661"/>
    <lineage>
        <taxon>Bacteria</taxon>
        <taxon>Bacillati</taxon>
        <taxon>Actinomycetota</taxon>
        <taxon>Actinomycetes</taxon>
        <taxon>Cryptosporangiales</taxon>
        <taxon>Cryptosporangiaceae</taxon>
        <taxon>Cryptosporangium</taxon>
    </lineage>
</organism>
<comment type="caution">
    <text evidence="4">The sequence shown here is derived from an EMBL/GenBank/DDBJ whole genome shotgun (WGS) entry which is preliminary data.</text>
</comment>
<reference evidence="4 5" key="1">
    <citation type="submission" date="2013-07" db="EMBL/GenBank/DDBJ databases">
        <authorList>
            <consortium name="DOE Joint Genome Institute"/>
            <person name="Eisen J."/>
            <person name="Huntemann M."/>
            <person name="Han J."/>
            <person name="Chen A."/>
            <person name="Kyrpides N."/>
            <person name="Mavromatis K."/>
            <person name="Markowitz V."/>
            <person name="Palaniappan K."/>
            <person name="Ivanova N."/>
            <person name="Schaumberg A."/>
            <person name="Pati A."/>
            <person name="Liolios K."/>
            <person name="Nordberg H.P."/>
            <person name="Cantor M.N."/>
            <person name="Hua S.X."/>
            <person name="Woyke T."/>
        </authorList>
    </citation>
    <scope>NUCLEOTIDE SEQUENCE [LARGE SCALE GENOMIC DNA]</scope>
    <source>
        <strain evidence="4 5">DSM 44712</strain>
    </source>
</reference>
<dbReference type="InterPro" id="IPR051450">
    <property type="entry name" value="Gfo/Idh/MocA_Oxidoreductases"/>
</dbReference>
<dbReference type="InterPro" id="IPR000683">
    <property type="entry name" value="Gfo/Idh/MocA-like_OxRdtase_N"/>
</dbReference>
<dbReference type="SUPFAM" id="SSF55347">
    <property type="entry name" value="Glyceraldehyde-3-phosphate dehydrogenase-like, C-terminal domain"/>
    <property type="match status" value="1"/>
</dbReference>
<dbReference type="AlphaFoldDB" id="A0A010ZPQ0"/>
<proteinExistence type="predicted"/>
<name>A0A010ZPQ0_9ACTN</name>
<dbReference type="Pfam" id="PF01408">
    <property type="entry name" value="GFO_IDH_MocA"/>
    <property type="match status" value="1"/>
</dbReference>
<dbReference type="EMBL" id="JFBT01000001">
    <property type="protein sequence ID" value="EXG80654.1"/>
    <property type="molecule type" value="Genomic_DNA"/>
</dbReference>
<dbReference type="HOGENOM" id="CLU_023194_1_2_11"/>
<dbReference type="OrthoDB" id="9792085at2"/>
<evidence type="ECO:0000259" key="3">
    <source>
        <dbReference type="Pfam" id="PF22725"/>
    </source>
</evidence>
<dbReference type="Gene3D" id="3.40.50.720">
    <property type="entry name" value="NAD(P)-binding Rossmann-like Domain"/>
    <property type="match status" value="1"/>
</dbReference>
<evidence type="ECO:0000259" key="2">
    <source>
        <dbReference type="Pfam" id="PF01408"/>
    </source>
</evidence>
<evidence type="ECO:0000256" key="1">
    <source>
        <dbReference type="SAM" id="MobiDB-lite"/>
    </source>
</evidence>
<gene>
    <name evidence="4" type="ORF">CryarDRAFT_1738</name>
</gene>
<dbReference type="RefSeq" id="WP_035849644.1">
    <property type="nucleotide sequence ID" value="NZ_KK073874.1"/>
</dbReference>
<dbReference type="PATRIC" id="fig|927661.3.peg.1708"/>
<dbReference type="PANTHER" id="PTHR43377">
    <property type="entry name" value="BILIVERDIN REDUCTASE A"/>
    <property type="match status" value="1"/>
</dbReference>
<protein>
    <submittedName>
        <fullName evidence="4">Putative dehydrogenase</fullName>
    </submittedName>
</protein>
<dbReference type="InterPro" id="IPR055170">
    <property type="entry name" value="GFO_IDH_MocA-like_dom"/>
</dbReference>
<sequence>MTIRIGIASTAHPHSASYAAALSRRPDVELRVAELDELLAWAPHGVVICAENHRHRELTERAAAAGVHVLCEKPLATNVADAVAMIDACERAGVHLATAYPVRFHPALAALRAGRPGRLYSAVGVNTGIAPGGWFADTASGGGAILDHTVHLADLLTALVDAPPVEVYAQANRIVAGAGGDAETGGLLVVTHADGFVASIDCSWSEPSGFPRWGGLSLTLHGSGGSVHFDPFADELTGYDATRTASAPYLDLDALLLADFVDAIRERRPPDRTALRSLAVAEAASTSAATGRPEPVHPLGGR</sequence>
<keyword evidence="5" id="KW-1185">Reference proteome</keyword>
<dbReference type="Proteomes" id="UP000021053">
    <property type="component" value="Unassembled WGS sequence"/>
</dbReference>
<dbReference type="Gene3D" id="3.30.360.10">
    <property type="entry name" value="Dihydrodipicolinate Reductase, domain 2"/>
    <property type="match status" value="1"/>
</dbReference>
<dbReference type="Pfam" id="PF22725">
    <property type="entry name" value="GFO_IDH_MocA_C3"/>
    <property type="match status" value="1"/>
</dbReference>
<evidence type="ECO:0000313" key="4">
    <source>
        <dbReference type="EMBL" id="EXG80654.1"/>
    </source>
</evidence>
<dbReference type="GO" id="GO:0000166">
    <property type="term" value="F:nucleotide binding"/>
    <property type="evidence" value="ECO:0007669"/>
    <property type="project" value="InterPro"/>
</dbReference>
<accession>A0A010ZPQ0</accession>
<evidence type="ECO:0000313" key="5">
    <source>
        <dbReference type="Proteomes" id="UP000021053"/>
    </source>
</evidence>
<dbReference type="PANTHER" id="PTHR43377:SF1">
    <property type="entry name" value="BILIVERDIN REDUCTASE A"/>
    <property type="match status" value="1"/>
</dbReference>
<dbReference type="InterPro" id="IPR036291">
    <property type="entry name" value="NAD(P)-bd_dom_sf"/>
</dbReference>
<feature type="domain" description="GFO/IDH/MocA-like oxidoreductase" evidence="3">
    <location>
        <begin position="109"/>
        <end position="227"/>
    </location>
</feature>
<feature type="region of interest" description="Disordered" evidence="1">
    <location>
        <begin position="282"/>
        <end position="302"/>
    </location>
</feature>
<dbReference type="SUPFAM" id="SSF51735">
    <property type="entry name" value="NAD(P)-binding Rossmann-fold domains"/>
    <property type="match status" value="1"/>
</dbReference>
<feature type="domain" description="Gfo/Idh/MocA-like oxidoreductase N-terminal" evidence="2">
    <location>
        <begin position="19"/>
        <end position="98"/>
    </location>
</feature>